<sequence length="210" mass="23347">MYSLYTAPGTAGLAVHWLLIELGQPHELHLLDLEAGDQRKPDYLALNPNGVVPTLLIDGQPVYESAALVLHLADAHPEAGLAPPPGSLARAAYYQWIVLCANGLLPAFRAWFHPNEVAGESCAEASREHARSRIEAAFARIDHHLAGQGPYLLGDTLSAADFLLTMLMRWSRNMPRPATDWPHLRALAERMKARPSFRTLYEREGLTEWR</sequence>
<dbReference type="SFLD" id="SFLDS00019">
    <property type="entry name" value="Glutathione_Transferase_(cytos"/>
    <property type="match status" value="1"/>
</dbReference>
<evidence type="ECO:0000259" key="2">
    <source>
        <dbReference type="PROSITE" id="PS50405"/>
    </source>
</evidence>
<protein>
    <submittedName>
        <fullName evidence="3">Glutathione S-transferase</fullName>
        <ecNumber evidence="3">2.5.1.18</ecNumber>
    </submittedName>
</protein>
<dbReference type="Gene3D" id="1.20.1050.10">
    <property type="match status" value="1"/>
</dbReference>
<keyword evidence="4" id="KW-1185">Reference proteome</keyword>
<dbReference type="SUPFAM" id="SSF47616">
    <property type="entry name" value="GST C-terminal domain-like"/>
    <property type="match status" value="1"/>
</dbReference>
<comment type="caution">
    <text evidence="3">The sequence shown here is derived from an EMBL/GenBank/DDBJ whole genome shotgun (WGS) entry which is preliminary data.</text>
</comment>
<accession>A0A7W7Y0Y3</accession>
<reference evidence="3 4" key="1">
    <citation type="submission" date="2020-08" db="EMBL/GenBank/DDBJ databases">
        <title>Genomic Encyclopedia of Type Strains, Phase IV (KMG-IV): sequencing the most valuable type-strain genomes for metagenomic binning, comparative biology and taxonomic classification.</title>
        <authorList>
            <person name="Goeker M."/>
        </authorList>
    </citation>
    <scope>NUCLEOTIDE SEQUENCE [LARGE SCALE GENOMIC DNA]</scope>
    <source>
        <strain evidence="3 4">DSM 25897</strain>
    </source>
</reference>
<dbReference type="CDD" id="cd03188">
    <property type="entry name" value="GST_C_Beta"/>
    <property type="match status" value="1"/>
</dbReference>
<keyword evidence="3" id="KW-0808">Transferase</keyword>
<feature type="domain" description="GST N-terminal" evidence="1">
    <location>
        <begin position="1"/>
        <end position="80"/>
    </location>
</feature>
<dbReference type="Pfam" id="PF13409">
    <property type="entry name" value="GST_N_2"/>
    <property type="match status" value="1"/>
</dbReference>
<name>A0A7W7Y0Y3_9GAMM</name>
<dbReference type="CDD" id="cd03057">
    <property type="entry name" value="GST_N_Beta"/>
    <property type="match status" value="1"/>
</dbReference>
<evidence type="ECO:0000313" key="4">
    <source>
        <dbReference type="Proteomes" id="UP000519004"/>
    </source>
</evidence>
<dbReference type="PROSITE" id="PS50405">
    <property type="entry name" value="GST_CTER"/>
    <property type="match status" value="1"/>
</dbReference>
<dbReference type="PROSITE" id="PS50404">
    <property type="entry name" value="GST_NTER"/>
    <property type="match status" value="1"/>
</dbReference>
<dbReference type="EC" id="2.5.1.18" evidence="3"/>
<dbReference type="SUPFAM" id="SSF52833">
    <property type="entry name" value="Thioredoxin-like"/>
    <property type="match status" value="1"/>
</dbReference>
<organism evidence="3 4">
    <name type="scientific">Rehaibacterium terrae</name>
    <dbReference type="NCBI Taxonomy" id="1341696"/>
    <lineage>
        <taxon>Bacteria</taxon>
        <taxon>Pseudomonadati</taxon>
        <taxon>Pseudomonadota</taxon>
        <taxon>Gammaproteobacteria</taxon>
        <taxon>Lysobacterales</taxon>
        <taxon>Lysobacteraceae</taxon>
        <taxon>Rehaibacterium</taxon>
    </lineage>
</organism>
<dbReference type="InterPro" id="IPR036249">
    <property type="entry name" value="Thioredoxin-like_sf"/>
</dbReference>
<feature type="domain" description="GST C-terminal" evidence="2">
    <location>
        <begin position="86"/>
        <end position="210"/>
    </location>
</feature>
<evidence type="ECO:0000259" key="1">
    <source>
        <dbReference type="PROSITE" id="PS50404"/>
    </source>
</evidence>
<evidence type="ECO:0000313" key="3">
    <source>
        <dbReference type="EMBL" id="MBB5016015.1"/>
    </source>
</evidence>
<dbReference type="InterPro" id="IPR004045">
    <property type="entry name" value="Glutathione_S-Trfase_N"/>
</dbReference>
<dbReference type="EMBL" id="JACHHX010000013">
    <property type="protein sequence ID" value="MBB5016015.1"/>
    <property type="molecule type" value="Genomic_DNA"/>
</dbReference>
<gene>
    <name evidence="3" type="ORF">HNQ58_001925</name>
</gene>
<dbReference type="SFLD" id="SFLDG01150">
    <property type="entry name" value="Main.1:_Beta-like"/>
    <property type="match status" value="1"/>
</dbReference>
<dbReference type="InterPro" id="IPR040079">
    <property type="entry name" value="Glutathione_S-Trfase"/>
</dbReference>
<dbReference type="PANTHER" id="PTHR44051">
    <property type="entry name" value="GLUTATHIONE S-TRANSFERASE-RELATED"/>
    <property type="match status" value="1"/>
</dbReference>
<dbReference type="AlphaFoldDB" id="A0A7W7Y0Y3"/>
<dbReference type="SFLD" id="SFLDG00358">
    <property type="entry name" value="Main_(cytGST)"/>
    <property type="match status" value="1"/>
</dbReference>
<proteinExistence type="predicted"/>
<dbReference type="Gene3D" id="3.40.30.10">
    <property type="entry name" value="Glutaredoxin"/>
    <property type="match status" value="1"/>
</dbReference>
<dbReference type="GO" id="GO:0004364">
    <property type="term" value="F:glutathione transferase activity"/>
    <property type="evidence" value="ECO:0007669"/>
    <property type="project" value="UniProtKB-EC"/>
</dbReference>
<dbReference type="PANTHER" id="PTHR44051:SF21">
    <property type="entry name" value="GLUTATHIONE S-TRANSFERASE FAMILY PROTEIN"/>
    <property type="match status" value="1"/>
</dbReference>
<dbReference type="Pfam" id="PF13410">
    <property type="entry name" value="GST_C_2"/>
    <property type="match status" value="1"/>
</dbReference>
<dbReference type="InterPro" id="IPR010987">
    <property type="entry name" value="Glutathione-S-Trfase_C-like"/>
</dbReference>
<dbReference type="RefSeq" id="WP_183948689.1">
    <property type="nucleotide sequence ID" value="NZ_JACHHX010000013.1"/>
</dbReference>
<dbReference type="InterPro" id="IPR036282">
    <property type="entry name" value="Glutathione-S-Trfase_C_sf"/>
</dbReference>
<dbReference type="Proteomes" id="UP000519004">
    <property type="component" value="Unassembled WGS sequence"/>
</dbReference>